<keyword evidence="2" id="KW-0812">Transmembrane</keyword>
<protein>
    <submittedName>
        <fullName evidence="3">Uncharacterized protein</fullName>
    </submittedName>
</protein>
<feature type="transmembrane region" description="Helical" evidence="2">
    <location>
        <begin position="59"/>
        <end position="78"/>
    </location>
</feature>
<gene>
    <name evidence="3" type="ORF">Pla133_23670</name>
</gene>
<dbReference type="AlphaFoldDB" id="A0A518BJY9"/>
<dbReference type="KEGG" id="pbap:Pla133_23670"/>
<evidence type="ECO:0000313" key="3">
    <source>
        <dbReference type="EMBL" id="QDU67288.1"/>
    </source>
</evidence>
<dbReference type="Proteomes" id="UP000316921">
    <property type="component" value="Chromosome"/>
</dbReference>
<feature type="transmembrane region" description="Helical" evidence="2">
    <location>
        <begin position="12"/>
        <end position="38"/>
    </location>
</feature>
<accession>A0A518BJY9</accession>
<dbReference type="EMBL" id="CP036287">
    <property type="protein sequence ID" value="QDU67288.1"/>
    <property type="molecule type" value="Genomic_DNA"/>
</dbReference>
<feature type="region of interest" description="Disordered" evidence="1">
    <location>
        <begin position="415"/>
        <end position="435"/>
    </location>
</feature>
<evidence type="ECO:0000256" key="2">
    <source>
        <dbReference type="SAM" id="Phobius"/>
    </source>
</evidence>
<reference evidence="3 4" key="1">
    <citation type="submission" date="2019-02" db="EMBL/GenBank/DDBJ databases">
        <title>Deep-cultivation of Planctomycetes and their phenomic and genomic characterization uncovers novel biology.</title>
        <authorList>
            <person name="Wiegand S."/>
            <person name="Jogler M."/>
            <person name="Boedeker C."/>
            <person name="Pinto D."/>
            <person name="Vollmers J."/>
            <person name="Rivas-Marin E."/>
            <person name="Kohn T."/>
            <person name="Peeters S.H."/>
            <person name="Heuer A."/>
            <person name="Rast P."/>
            <person name="Oberbeckmann S."/>
            <person name="Bunk B."/>
            <person name="Jeske O."/>
            <person name="Meyerdierks A."/>
            <person name="Storesund J.E."/>
            <person name="Kallscheuer N."/>
            <person name="Luecker S."/>
            <person name="Lage O.M."/>
            <person name="Pohl T."/>
            <person name="Merkel B.J."/>
            <person name="Hornburger P."/>
            <person name="Mueller R.-W."/>
            <person name="Bruemmer F."/>
            <person name="Labrenz M."/>
            <person name="Spormann A.M."/>
            <person name="Op den Camp H."/>
            <person name="Overmann J."/>
            <person name="Amann R."/>
            <person name="Jetten M.S.M."/>
            <person name="Mascher T."/>
            <person name="Medema M.H."/>
            <person name="Devos D.P."/>
            <person name="Kaster A.-K."/>
            <person name="Ovreas L."/>
            <person name="Rohde M."/>
            <person name="Galperin M.Y."/>
            <person name="Jogler C."/>
        </authorList>
    </citation>
    <scope>NUCLEOTIDE SEQUENCE [LARGE SCALE GENOMIC DNA]</scope>
    <source>
        <strain evidence="3 4">Pla133</strain>
    </source>
</reference>
<feature type="region of interest" description="Disordered" evidence="1">
    <location>
        <begin position="363"/>
        <end position="388"/>
    </location>
</feature>
<keyword evidence="2" id="KW-1133">Transmembrane helix</keyword>
<evidence type="ECO:0000313" key="4">
    <source>
        <dbReference type="Proteomes" id="UP000316921"/>
    </source>
</evidence>
<sequence>MGLALDRPGFLWLLLVPLGLLLVASLPTRAPDLGVGTLEVWRRVAREVGVRGERRRRRVPLWLALLCGGLAAAVLGLAEPQQARATTPPTIDVVIEPGPALTVAFVGPGGAQGGTRFERGCAQVLDLVGRSEGRARLRWHAGREVIETSQAEPPPLTSRALIEAPAVDWERWDRPGVVWLLSAPPERAPNAASWVATGGAAAPGPIDVRGGRVAVWDSGTVTERPFDGAPPVLELDPHTPEPWRTLAELWARARGLATTQVPGGDEVDVVLSVSVVGAVAEGPPRRCGRDGWSIPVVIAQGGAVSTEDAPWLEWRGEVVAWESPGRLTLVAGPWGEPEGDPAAFALSVGRLLDRLQLPPRGTAPIAARWSRGSPASHRGASAQRGSERDRSLAHWPLLVAAVALTAAAAASGTTRRRVQAASEAASSTSLGPTSP</sequence>
<dbReference type="RefSeq" id="WP_145065318.1">
    <property type="nucleotide sequence ID" value="NZ_CP036287.1"/>
</dbReference>
<organism evidence="3 4">
    <name type="scientific">Engelhardtia mirabilis</name>
    <dbReference type="NCBI Taxonomy" id="2528011"/>
    <lineage>
        <taxon>Bacteria</taxon>
        <taxon>Pseudomonadati</taxon>
        <taxon>Planctomycetota</taxon>
        <taxon>Planctomycetia</taxon>
        <taxon>Planctomycetia incertae sedis</taxon>
        <taxon>Engelhardtia</taxon>
    </lineage>
</organism>
<evidence type="ECO:0000256" key="1">
    <source>
        <dbReference type="SAM" id="MobiDB-lite"/>
    </source>
</evidence>
<keyword evidence="4" id="KW-1185">Reference proteome</keyword>
<name>A0A518BJY9_9BACT</name>
<proteinExistence type="predicted"/>
<feature type="compositionally biased region" description="Polar residues" evidence="1">
    <location>
        <begin position="424"/>
        <end position="435"/>
    </location>
</feature>
<keyword evidence="2" id="KW-0472">Membrane</keyword>